<protein>
    <submittedName>
        <fullName evidence="1">9771_t:CDS:1</fullName>
    </submittedName>
</protein>
<dbReference type="EMBL" id="CAJVPT010000628">
    <property type="protein sequence ID" value="CAG8447862.1"/>
    <property type="molecule type" value="Genomic_DNA"/>
</dbReference>
<comment type="caution">
    <text evidence="1">The sequence shown here is derived from an EMBL/GenBank/DDBJ whole genome shotgun (WGS) entry which is preliminary data.</text>
</comment>
<evidence type="ECO:0000313" key="1">
    <source>
        <dbReference type="EMBL" id="CAG8447862.1"/>
    </source>
</evidence>
<keyword evidence="2" id="KW-1185">Reference proteome</keyword>
<proteinExistence type="predicted"/>
<organism evidence="1 2">
    <name type="scientific">Acaulospora colombiana</name>
    <dbReference type="NCBI Taxonomy" id="27376"/>
    <lineage>
        <taxon>Eukaryota</taxon>
        <taxon>Fungi</taxon>
        <taxon>Fungi incertae sedis</taxon>
        <taxon>Mucoromycota</taxon>
        <taxon>Glomeromycotina</taxon>
        <taxon>Glomeromycetes</taxon>
        <taxon>Diversisporales</taxon>
        <taxon>Acaulosporaceae</taxon>
        <taxon>Acaulospora</taxon>
    </lineage>
</organism>
<sequence length="59" mass="6939">MSKKYVEKLEISTEYTFINAKQQAVNIPIYKLGYYAKRTHSNQQDLTTVELDLDPHHIL</sequence>
<name>A0ACA9K216_9GLOM</name>
<accession>A0ACA9K216</accession>
<dbReference type="Proteomes" id="UP000789525">
    <property type="component" value="Unassembled WGS sequence"/>
</dbReference>
<reference evidence="1" key="1">
    <citation type="submission" date="2021-06" db="EMBL/GenBank/DDBJ databases">
        <authorList>
            <person name="Kallberg Y."/>
            <person name="Tangrot J."/>
            <person name="Rosling A."/>
        </authorList>
    </citation>
    <scope>NUCLEOTIDE SEQUENCE</scope>
    <source>
        <strain evidence="1">CL356</strain>
    </source>
</reference>
<gene>
    <name evidence="1" type="ORF">ACOLOM_LOCUS616</name>
</gene>
<evidence type="ECO:0000313" key="2">
    <source>
        <dbReference type="Proteomes" id="UP000789525"/>
    </source>
</evidence>